<sequence length="135" mass="14143">MNSIFIGGADADGTGQPGVAQNLLLKIANRHGLIAGATGTGKTVTLQNLAQGFSDAGVPVFCADVKGDLSGICMPGSKDHKLHEKFVERANKIGLGAYDYSAAPTVFWDVFGENGHPIRTTISEMGPLLLSRLMD</sequence>
<keyword evidence="2" id="KW-0067">ATP-binding</keyword>
<proteinExistence type="predicted"/>
<dbReference type="EMBL" id="DOGS01000017">
    <property type="protein sequence ID" value="HBQ47397.1"/>
    <property type="molecule type" value="Genomic_DNA"/>
</dbReference>
<name>A0A356W1G4_9PROT</name>
<dbReference type="InterPro" id="IPR027417">
    <property type="entry name" value="P-loop_NTPase"/>
</dbReference>
<dbReference type="PANTHER" id="PTHR30121">
    <property type="entry name" value="UNCHARACTERIZED PROTEIN YJGR-RELATED"/>
    <property type="match status" value="1"/>
</dbReference>
<keyword evidence="2" id="KW-0547">Nucleotide-binding</keyword>
<organism evidence="2 3">
    <name type="scientific">Hyphomonas atlantica</name>
    <dbReference type="NCBI Taxonomy" id="1280948"/>
    <lineage>
        <taxon>Bacteria</taxon>
        <taxon>Pseudomonadati</taxon>
        <taxon>Pseudomonadota</taxon>
        <taxon>Alphaproteobacteria</taxon>
        <taxon>Hyphomonadales</taxon>
        <taxon>Hyphomonadaceae</taxon>
        <taxon>Hyphomonas</taxon>
    </lineage>
</organism>
<evidence type="ECO:0000313" key="3">
    <source>
        <dbReference type="Proteomes" id="UP000263957"/>
    </source>
</evidence>
<accession>A0A356W1G4</accession>
<dbReference type="Gene3D" id="3.40.50.300">
    <property type="entry name" value="P-loop containing nucleotide triphosphate hydrolases"/>
    <property type="match status" value="1"/>
</dbReference>
<dbReference type="Pfam" id="PF05872">
    <property type="entry name" value="HerA_C"/>
    <property type="match status" value="1"/>
</dbReference>
<dbReference type="GO" id="GO:0005524">
    <property type="term" value="F:ATP binding"/>
    <property type="evidence" value="ECO:0007669"/>
    <property type="project" value="UniProtKB-KW"/>
</dbReference>
<evidence type="ECO:0000313" key="2">
    <source>
        <dbReference type="EMBL" id="HBQ47397.1"/>
    </source>
</evidence>
<dbReference type="Proteomes" id="UP000263957">
    <property type="component" value="Unassembled WGS sequence"/>
</dbReference>
<reference evidence="2 3" key="1">
    <citation type="journal article" date="2018" name="Nat. Biotechnol.">
        <title>A standardized bacterial taxonomy based on genome phylogeny substantially revises the tree of life.</title>
        <authorList>
            <person name="Parks D.H."/>
            <person name="Chuvochina M."/>
            <person name="Waite D.W."/>
            <person name="Rinke C."/>
            <person name="Skarshewski A."/>
            <person name="Chaumeil P.A."/>
            <person name="Hugenholtz P."/>
        </authorList>
    </citation>
    <scope>NUCLEOTIDE SEQUENCE [LARGE SCALE GENOMIC DNA]</scope>
    <source>
        <strain evidence="2">UBA10378</strain>
    </source>
</reference>
<dbReference type="InterPro" id="IPR033186">
    <property type="entry name" value="HerA_C"/>
</dbReference>
<gene>
    <name evidence="2" type="ORF">DD728_00690</name>
</gene>
<dbReference type="AlphaFoldDB" id="A0A356W1G4"/>
<evidence type="ECO:0000259" key="1">
    <source>
        <dbReference type="Pfam" id="PF05872"/>
    </source>
</evidence>
<dbReference type="InterPro" id="IPR051162">
    <property type="entry name" value="T4SS_component"/>
</dbReference>
<feature type="domain" description="Helicase HerA-like C-terminal" evidence="1">
    <location>
        <begin position="19"/>
        <end position="135"/>
    </location>
</feature>
<dbReference type="SUPFAM" id="SSF52540">
    <property type="entry name" value="P-loop containing nucleoside triphosphate hydrolases"/>
    <property type="match status" value="1"/>
</dbReference>
<protein>
    <submittedName>
        <fullName evidence="2">ATP-binding protein</fullName>
    </submittedName>
</protein>
<comment type="caution">
    <text evidence="2">The sequence shown here is derived from an EMBL/GenBank/DDBJ whole genome shotgun (WGS) entry which is preliminary data.</text>
</comment>
<dbReference type="PANTHER" id="PTHR30121:SF6">
    <property type="entry name" value="SLR6007 PROTEIN"/>
    <property type="match status" value="1"/>
</dbReference>
<feature type="non-terminal residue" evidence="2">
    <location>
        <position position="135"/>
    </location>
</feature>